<organism evidence="1">
    <name type="scientific">Moorena producens (strain JHB)</name>
    <dbReference type="NCBI Taxonomy" id="1454205"/>
    <lineage>
        <taxon>Bacteria</taxon>
        <taxon>Bacillati</taxon>
        <taxon>Cyanobacteriota</taxon>
        <taxon>Cyanophyceae</taxon>
        <taxon>Coleofasciculales</taxon>
        <taxon>Coleofasciculaceae</taxon>
        <taxon>Moorena</taxon>
    </lineage>
</organism>
<reference evidence="1" key="1">
    <citation type="journal article" date="2017" name="Proc. Natl. Acad. Sci. U.S.A.">
        <title>Comparative genomics uncovers the prolific and distinctive metabolic potential of the cyanobacterial genus Moorea.</title>
        <authorList>
            <person name="Leao T."/>
            <person name="Castelao G."/>
            <person name="Korobeynikov A."/>
            <person name="Monroe E.A."/>
            <person name="Podell S."/>
            <person name="Glukhov E."/>
            <person name="Allen E.E."/>
            <person name="Gerwick W.H."/>
            <person name="Gerwick L."/>
        </authorList>
    </citation>
    <scope>NUCLEOTIDE SEQUENCE</scope>
    <source>
        <strain evidence="1">JHB</strain>
    </source>
</reference>
<protein>
    <submittedName>
        <fullName evidence="1">Uncharacterized protein</fullName>
    </submittedName>
</protein>
<name>A0A9Q9STF6_MOOP1</name>
<evidence type="ECO:0000313" key="1">
    <source>
        <dbReference type="EMBL" id="WAN69339.1"/>
    </source>
</evidence>
<reference evidence="1" key="2">
    <citation type="submission" date="2022-10" db="EMBL/GenBank/DDBJ databases">
        <authorList>
            <person name="Ngo T.-E."/>
        </authorList>
    </citation>
    <scope>NUCLEOTIDE SEQUENCE</scope>
    <source>
        <strain evidence="1">JHB</strain>
    </source>
</reference>
<sequence>MTADHWKFMAEDMPKDPVDMIEDLTKMGIYKPDTFNMVDAVGIVFLTSAITG</sequence>
<dbReference type="EMBL" id="CP017708">
    <property type="protein sequence ID" value="WAN69339.1"/>
    <property type="molecule type" value="Genomic_DNA"/>
</dbReference>
<proteinExistence type="predicted"/>
<dbReference type="Proteomes" id="UP000176944">
    <property type="component" value="Chromosome"/>
</dbReference>
<dbReference type="AlphaFoldDB" id="A0A9Q9STF6"/>
<gene>
    <name evidence="1" type="ORF">BJP36_44075</name>
</gene>
<accession>A0A9Q9STF6</accession>